<evidence type="ECO:0000259" key="4">
    <source>
        <dbReference type="Pfam" id="PF17173"/>
    </source>
</evidence>
<keyword evidence="2" id="KW-0812">Transmembrane</keyword>
<accession>A0ABS9L3Q2</accession>
<name>A0ABS9L3Q2_9MICC</name>
<evidence type="ECO:0000313" key="6">
    <source>
        <dbReference type="Proteomes" id="UP001165368"/>
    </source>
</evidence>
<feature type="domain" description="DUF5129" evidence="4">
    <location>
        <begin position="32"/>
        <end position="371"/>
    </location>
</feature>
<gene>
    <name evidence="5" type="ORF">LVY72_04985</name>
</gene>
<evidence type="ECO:0000256" key="1">
    <source>
        <dbReference type="SAM" id="MobiDB-lite"/>
    </source>
</evidence>
<dbReference type="InterPro" id="IPR033435">
    <property type="entry name" value="DUF5129"/>
</dbReference>
<evidence type="ECO:0000313" key="5">
    <source>
        <dbReference type="EMBL" id="MCG2621266.1"/>
    </source>
</evidence>
<feature type="compositionally biased region" description="Polar residues" evidence="1">
    <location>
        <begin position="443"/>
        <end position="455"/>
    </location>
</feature>
<evidence type="ECO:0000256" key="3">
    <source>
        <dbReference type="SAM" id="SignalP"/>
    </source>
</evidence>
<dbReference type="Pfam" id="PF17173">
    <property type="entry name" value="DUF5129"/>
    <property type="match status" value="1"/>
</dbReference>
<keyword evidence="6" id="KW-1185">Reference proteome</keyword>
<keyword evidence="2" id="KW-0472">Membrane</keyword>
<dbReference type="RefSeq" id="WP_237818372.1">
    <property type="nucleotide sequence ID" value="NZ_JAKLTQ010000002.1"/>
</dbReference>
<feature type="transmembrane region" description="Helical" evidence="2">
    <location>
        <begin position="166"/>
        <end position="188"/>
    </location>
</feature>
<dbReference type="EMBL" id="JAKLTQ010000002">
    <property type="protein sequence ID" value="MCG2621266.1"/>
    <property type="molecule type" value="Genomic_DNA"/>
</dbReference>
<keyword evidence="2" id="KW-1133">Transmembrane helix</keyword>
<protein>
    <submittedName>
        <fullName evidence="5">DUF5129 domain-containing protein</fullName>
    </submittedName>
</protein>
<feature type="signal peptide" evidence="3">
    <location>
        <begin position="1"/>
        <end position="24"/>
    </location>
</feature>
<dbReference type="Proteomes" id="UP001165368">
    <property type="component" value="Unassembled WGS sequence"/>
</dbReference>
<evidence type="ECO:0000256" key="2">
    <source>
        <dbReference type="SAM" id="Phobius"/>
    </source>
</evidence>
<sequence length="476" mass="51548">MRRVLGSLLLALAALLGPAPAALAETPTDIVVEDNAGVLDRKTLLPAVESIDFYEPTKVAVYTYRGSRSDNLNEQVLRFARAEHPEWISADGQKWADGLFIFALDPVGRHVGTYLGEDRKVSTEAQQDIQDAAKDLFRDAQWTDGTIAGIQRGAELINRPWYRSGFFIGSLWVAGVAAVAGLGSWLAVRRRNQVRGLRERERGDRSYANVTMDLDATEVNARVIPTTSKYGALVLERYRTFMTAYSAASKLNGQVHAMSNRALAAGRNVKVVRQYADAAAELDALDDVIADTNALLNRAAGWAKAWDRQVAPLRADLDGIGELLDKPEARGNSATAAALLSFRDTTRRQLDEWAAGLGAGSLAPDAALDQLEQARRDFNDLLRNHSQTVIEGYAKTQKEAELMRKDMDDSLQGSRGPRSTILDTAYPSYAFYSIVAFNSGFSSAQGSVDSSRSDASTTGYGSSGGSFSGSGSSSSF</sequence>
<feature type="region of interest" description="Disordered" evidence="1">
    <location>
        <begin position="443"/>
        <end position="476"/>
    </location>
</feature>
<comment type="caution">
    <text evidence="5">The sequence shown here is derived from an EMBL/GenBank/DDBJ whole genome shotgun (WGS) entry which is preliminary data.</text>
</comment>
<organism evidence="5 6">
    <name type="scientific">Arthrobacter hankyongi</name>
    <dbReference type="NCBI Taxonomy" id="2904801"/>
    <lineage>
        <taxon>Bacteria</taxon>
        <taxon>Bacillati</taxon>
        <taxon>Actinomycetota</taxon>
        <taxon>Actinomycetes</taxon>
        <taxon>Micrococcales</taxon>
        <taxon>Micrococcaceae</taxon>
        <taxon>Arthrobacter</taxon>
    </lineage>
</organism>
<reference evidence="5" key="1">
    <citation type="submission" date="2022-01" db="EMBL/GenBank/DDBJ databases">
        <authorList>
            <person name="Jo J.-H."/>
            <person name="Im W.-T."/>
        </authorList>
    </citation>
    <scope>NUCLEOTIDE SEQUENCE</scope>
    <source>
        <strain evidence="5">I2-34</strain>
    </source>
</reference>
<keyword evidence="3" id="KW-0732">Signal</keyword>
<feature type="chain" id="PRO_5046309361" evidence="3">
    <location>
        <begin position="25"/>
        <end position="476"/>
    </location>
</feature>
<proteinExistence type="predicted"/>